<reference evidence="3 4" key="1">
    <citation type="submission" date="2019-12" db="EMBL/GenBank/DDBJ databases">
        <title>Complete genome sequence of Algicella marina strain 9Alg 56(T) isolated from the red alga Tichocarpus crinitus.</title>
        <authorList>
            <person name="Kim S.-G."/>
            <person name="Nedashkovskaya O.I."/>
        </authorList>
    </citation>
    <scope>NUCLEOTIDE SEQUENCE [LARGE SCALE GENOMIC DNA]</scope>
    <source>
        <strain evidence="3 4">9Alg 56</strain>
    </source>
</reference>
<name>A0A6P1T2L0_9RHOB</name>
<keyword evidence="4" id="KW-1185">Reference proteome</keyword>
<dbReference type="RefSeq" id="WP_161862109.1">
    <property type="nucleotide sequence ID" value="NZ_CP046620.1"/>
</dbReference>
<gene>
    <name evidence="3" type="ORF">GO499_10335</name>
</gene>
<feature type="transmembrane region" description="Helical" evidence="2">
    <location>
        <begin position="196"/>
        <end position="215"/>
    </location>
</feature>
<evidence type="ECO:0000313" key="3">
    <source>
        <dbReference type="EMBL" id="QHQ35549.1"/>
    </source>
</evidence>
<dbReference type="AlphaFoldDB" id="A0A6P1T2L0"/>
<keyword evidence="2" id="KW-0812">Transmembrane</keyword>
<feature type="compositionally biased region" description="Basic and acidic residues" evidence="1">
    <location>
        <begin position="27"/>
        <end position="39"/>
    </location>
</feature>
<dbReference type="KEGG" id="amaq:GO499_10335"/>
<keyword evidence="2" id="KW-1133">Transmembrane helix</keyword>
<organism evidence="3 4">
    <name type="scientific">Algicella marina</name>
    <dbReference type="NCBI Taxonomy" id="2683284"/>
    <lineage>
        <taxon>Bacteria</taxon>
        <taxon>Pseudomonadati</taxon>
        <taxon>Pseudomonadota</taxon>
        <taxon>Alphaproteobacteria</taxon>
        <taxon>Rhodobacterales</taxon>
        <taxon>Paracoccaceae</taxon>
        <taxon>Algicella</taxon>
    </lineage>
</organism>
<sequence length="216" mass="23100">MEGDPLAAGRAWPGAKWYGRDGTGGRAMDREEGATDKPKGAWLPGQTAERGYYATGRYVVVRKIGGEPSAEEARLLAMLYDEASTQWRGLHEVRFKLLGLLPLATVGVLGFGLGVEGVQKGVLAMIVSGLGFGVTRGLQIYDRRNSELYNALISRGRRIEAEMGVVTGVYLGRPSAETRAISHGVGTAWVYNSVKYAWAAAFVAAAVQVVLAVAAR</sequence>
<feature type="transmembrane region" description="Helical" evidence="2">
    <location>
        <begin position="97"/>
        <end position="115"/>
    </location>
</feature>
<evidence type="ECO:0000313" key="4">
    <source>
        <dbReference type="Proteomes" id="UP000464495"/>
    </source>
</evidence>
<accession>A0A6P1T2L0</accession>
<feature type="region of interest" description="Disordered" evidence="1">
    <location>
        <begin position="1"/>
        <end position="42"/>
    </location>
</feature>
<dbReference type="EMBL" id="CP046620">
    <property type="protein sequence ID" value="QHQ35549.1"/>
    <property type="molecule type" value="Genomic_DNA"/>
</dbReference>
<keyword evidence="2" id="KW-0472">Membrane</keyword>
<dbReference type="Proteomes" id="UP000464495">
    <property type="component" value="Chromosome"/>
</dbReference>
<evidence type="ECO:0000256" key="2">
    <source>
        <dbReference type="SAM" id="Phobius"/>
    </source>
</evidence>
<protein>
    <submittedName>
        <fullName evidence="3">Uncharacterized protein</fullName>
    </submittedName>
</protein>
<proteinExistence type="predicted"/>
<evidence type="ECO:0000256" key="1">
    <source>
        <dbReference type="SAM" id="MobiDB-lite"/>
    </source>
</evidence>